<feature type="region of interest" description="Disordered" evidence="3">
    <location>
        <begin position="1"/>
        <end position="43"/>
    </location>
</feature>
<comment type="similarity">
    <text evidence="1 2">Belongs to the pirin family.</text>
</comment>
<dbReference type="InterPro" id="IPR011051">
    <property type="entry name" value="RmlC_Cupin_sf"/>
</dbReference>
<evidence type="ECO:0000313" key="7">
    <source>
        <dbReference type="Proteomes" id="UP001501736"/>
    </source>
</evidence>
<sequence>MSNTEPRPAEQVCVNGPQDPTPPPGAPDAPAAATGTADDAASGLRDGVTRTAAGVELLEPRDVPLGGPRAMTVRRTLPQRARSLVGAWCFLDFYGPDDLSVSTPMRVPRHPHTGLATVSWLFSGRIDHIDSAGNWATVRPGEVALMTAGRGITHSEYSSVDTTTLHGAQLWYALPEEHRFTTPRLDSRPAEVASGDGWRATVFLGELLGVRSPVPTPVPLTGAELRLEPGAELEIEVPAEHEHALLHVSGAVALDGVDVAADHLAVVDVGRERLRITAGEEPVIALLLGGEPLGEQIVMWWNFVGRSHEEIAAYRAAYQAEMGFEAPEEGSPLRRAPGTLGVADDGGRDGADGGVALGEPVHGALRDALAGSTYADGRPFPQFGDFPPGQEAPLPAPELPGVRMRPRG</sequence>
<gene>
    <name evidence="6" type="ORF">GCM10020260_09130</name>
</gene>
<feature type="region of interest" description="Disordered" evidence="3">
    <location>
        <begin position="376"/>
        <end position="408"/>
    </location>
</feature>
<dbReference type="Proteomes" id="UP001501736">
    <property type="component" value="Unassembled WGS sequence"/>
</dbReference>
<dbReference type="PANTHER" id="PTHR13903">
    <property type="entry name" value="PIRIN-RELATED"/>
    <property type="match status" value="1"/>
</dbReference>
<evidence type="ECO:0000256" key="2">
    <source>
        <dbReference type="RuleBase" id="RU003457"/>
    </source>
</evidence>
<dbReference type="RefSeq" id="WP_344718642.1">
    <property type="nucleotide sequence ID" value="NZ_BAAAYG010000003.1"/>
</dbReference>
<protein>
    <submittedName>
        <fullName evidence="6">Pirin family protein</fullName>
    </submittedName>
</protein>
<evidence type="ECO:0000313" key="6">
    <source>
        <dbReference type="EMBL" id="GAA3282302.1"/>
    </source>
</evidence>
<comment type="caution">
    <text evidence="6">The sequence shown here is derived from an EMBL/GenBank/DDBJ whole genome shotgun (WGS) entry which is preliminary data.</text>
</comment>
<dbReference type="InterPro" id="IPR003829">
    <property type="entry name" value="Pirin_N_dom"/>
</dbReference>
<dbReference type="Gene3D" id="2.60.120.10">
    <property type="entry name" value="Jelly Rolls"/>
    <property type="match status" value="2"/>
</dbReference>
<organism evidence="6 7">
    <name type="scientific">Nesterenkonia halobia</name>
    <dbReference type="NCBI Taxonomy" id="37922"/>
    <lineage>
        <taxon>Bacteria</taxon>
        <taxon>Bacillati</taxon>
        <taxon>Actinomycetota</taxon>
        <taxon>Actinomycetes</taxon>
        <taxon>Micrococcales</taxon>
        <taxon>Micrococcaceae</taxon>
        <taxon>Nesterenkonia</taxon>
    </lineage>
</organism>
<evidence type="ECO:0000256" key="1">
    <source>
        <dbReference type="ARBA" id="ARBA00008416"/>
    </source>
</evidence>
<feature type="domain" description="Pirin N-terminal" evidence="4">
    <location>
        <begin position="72"/>
        <end position="171"/>
    </location>
</feature>
<dbReference type="CDD" id="cd02247">
    <property type="entry name" value="cupin_pirin_C"/>
    <property type="match status" value="1"/>
</dbReference>
<evidence type="ECO:0000256" key="3">
    <source>
        <dbReference type="SAM" id="MobiDB-lite"/>
    </source>
</evidence>
<dbReference type="Pfam" id="PF02678">
    <property type="entry name" value="Pirin"/>
    <property type="match status" value="1"/>
</dbReference>
<evidence type="ECO:0000259" key="4">
    <source>
        <dbReference type="Pfam" id="PF02678"/>
    </source>
</evidence>
<feature type="compositionally biased region" description="Low complexity" evidence="3">
    <location>
        <begin position="376"/>
        <end position="389"/>
    </location>
</feature>
<name>A0ABP6RC68_9MICC</name>
<dbReference type="SUPFAM" id="SSF51182">
    <property type="entry name" value="RmlC-like cupins"/>
    <property type="match status" value="1"/>
</dbReference>
<feature type="compositionally biased region" description="Low complexity" evidence="3">
    <location>
        <begin position="28"/>
        <end position="41"/>
    </location>
</feature>
<keyword evidence="7" id="KW-1185">Reference proteome</keyword>
<dbReference type="Pfam" id="PF05726">
    <property type="entry name" value="Pirin_C"/>
    <property type="match status" value="1"/>
</dbReference>
<dbReference type="InterPro" id="IPR014710">
    <property type="entry name" value="RmlC-like_jellyroll"/>
</dbReference>
<dbReference type="InterPro" id="IPR008778">
    <property type="entry name" value="Pirin_C_dom"/>
</dbReference>
<accession>A0ABP6RC68</accession>
<dbReference type="EMBL" id="BAAAYG010000003">
    <property type="protein sequence ID" value="GAA3282302.1"/>
    <property type="molecule type" value="Genomic_DNA"/>
</dbReference>
<dbReference type="PANTHER" id="PTHR13903:SF8">
    <property type="entry name" value="PIRIN"/>
    <property type="match status" value="1"/>
</dbReference>
<reference evidence="7" key="1">
    <citation type="journal article" date="2019" name="Int. J. Syst. Evol. Microbiol.">
        <title>The Global Catalogue of Microorganisms (GCM) 10K type strain sequencing project: providing services to taxonomists for standard genome sequencing and annotation.</title>
        <authorList>
            <consortium name="The Broad Institute Genomics Platform"/>
            <consortium name="The Broad Institute Genome Sequencing Center for Infectious Disease"/>
            <person name="Wu L."/>
            <person name="Ma J."/>
        </authorList>
    </citation>
    <scope>NUCLEOTIDE SEQUENCE [LARGE SCALE GENOMIC DNA]</scope>
    <source>
        <strain evidence="7">JCM 11483</strain>
    </source>
</reference>
<feature type="domain" description="Pirin C-terminal" evidence="5">
    <location>
        <begin position="223"/>
        <end position="320"/>
    </location>
</feature>
<proteinExistence type="inferred from homology"/>
<dbReference type="InterPro" id="IPR012093">
    <property type="entry name" value="Pirin"/>
</dbReference>
<evidence type="ECO:0000259" key="5">
    <source>
        <dbReference type="Pfam" id="PF05726"/>
    </source>
</evidence>